<proteinExistence type="predicted"/>
<evidence type="ECO:0000313" key="2">
    <source>
        <dbReference type="EMBL" id="MUN36894.1"/>
    </source>
</evidence>
<name>A0A7K1KXH3_9ACTN</name>
<gene>
    <name evidence="2" type="ORF">GNZ18_09830</name>
</gene>
<dbReference type="Gene3D" id="3.40.50.10320">
    <property type="entry name" value="LmbE-like"/>
    <property type="match status" value="1"/>
</dbReference>
<keyword evidence="1" id="KW-0862">Zinc</keyword>
<dbReference type="EMBL" id="WOFH01000003">
    <property type="protein sequence ID" value="MUN36894.1"/>
    <property type="molecule type" value="Genomic_DNA"/>
</dbReference>
<dbReference type="Proteomes" id="UP000432015">
    <property type="component" value="Unassembled WGS sequence"/>
</dbReference>
<comment type="caution">
    <text evidence="2">The sequence shown here is derived from an EMBL/GenBank/DDBJ whole genome shotgun (WGS) entry which is preliminary data.</text>
</comment>
<dbReference type="SUPFAM" id="SSF102588">
    <property type="entry name" value="LmbE-like"/>
    <property type="match status" value="1"/>
</dbReference>
<protein>
    <submittedName>
        <fullName evidence="2">Uncharacterized protein</fullName>
    </submittedName>
</protein>
<dbReference type="PANTHER" id="PTHR12993:SF11">
    <property type="entry name" value="N-ACETYLGLUCOSAMINYL-PHOSPHATIDYLINOSITOL DE-N-ACETYLASE"/>
    <property type="match status" value="1"/>
</dbReference>
<dbReference type="GO" id="GO:0016137">
    <property type="term" value="P:glycoside metabolic process"/>
    <property type="evidence" value="ECO:0007669"/>
    <property type="project" value="UniProtKB-ARBA"/>
</dbReference>
<keyword evidence="3" id="KW-1185">Reference proteome</keyword>
<dbReference type="AlphaFoldDB" id="A0A7K1KXH3"/>
<dbReference type="Pfam" id="PF02585">
    <property type="entry name" value="PIG-L"/>
    <property type="match status" value="1"/>
</dbReference>
<dbReference type="InterPro" id="IPR003737">
    <property type="entry name" value="GlcNAc_PI_deacetylase-related"/>
</dbReference>
<dbReference type="PANTHER" id="PTHR12993">
    <property type="entry name" value="N-ACETYLGLUCOSAMINYL-PHOSPHATIDYLINOSITOL DE-N-ACETYLASE-RELATED"/>
    <property type="match status" value="1"/>
</dbReference>
<accession>A0A7K1KXH3</accession>
<reference evidence="2 3" key="1">
    <citation type="submission" date="2019-11" db="EMBL/GenBank/DDBJ databases">
        <authorList>
            <person name="Cao P."/>
        </authorList>
    </citation>
    <scope>NUCLEOTIDE SEQUENCE [LARGE SCALE GENOMIC DNA]</scope>
    <source>
        <strain evidence="2 3">NEAU-AAG5</strain>
    </source>
</reference>
<evidence type="ECO:0000256" key="1">
    <source>
        <dbReference type="ARBA" id="ARBA00022833"/>
    </source>
</evidence>
<dbReference type="InterPro" id="IPR024078">
    <property type="entry name" value="LmbE-like_dom_sf"/>
</dbReference>
<dbReference type="GO" id="GO:0016811">
    <property type="term" value="F:hydrolase activity, acting on carbon-nitrogen (but not peptide) bonds, in linear amides"/>
    <property type="evidence" value="ECO:0007669"/>
    <property type="project" value="TreeGrafter"/>
</dbReference>
<sequence>MLMRSHARGGAPLRLLVVGAHPDDIEIGAGALVAKAVRAGHEVGFLILTDDPPTAETRRREAVRAAAVLGVPQGLVHFAGLPDGRLRTDAATVQRVRDTMSGRRPDIVVVHTAADSHNDHVEAHRIAHAAFRGCVFMHYSVHVSGEPSRFRPRIFVAVAQDRGDAKRRALAAHESQQRTITRGDLADWERSLGSPARLPRAEAFELDLQAGAARNLRAAMTLSESPFHRLWLPVARDAQVSLLYPSVSGGGALSEVLLNAGRDALRQSFLERWPGPGTPLQEIFAHDPDASRLFHAGNAILVGTPHTNPLAKDLHRKQTKTRWTVAKDERTRRAYIRDRRRPLRYAPVFSGDAPVLDFGVISRHRDRDDPGRIVLYTSGATPLGTRAGLEVLADPGGFADTEALWEQDGSLQLLFSVEKSIESFEVIAHHHFPEPL</sequence>
<evidence type="ECO:0000313" key="3">
    <source>
        <dbReference type="Proteomes" id="UP000432015"/>
    </source>
</evidence>
<organism evidence="2 3">
    <name type="scientific">Actinomadura litoris</name>
    <dbReference type="NCBI Taxonomy" id="2678616"/>
    <lineage>
        <taxon>Bacteria</taxon>
        <taxon>Bacillati</taxon>
        <taxon>Actinomycetota</taxon>
        <taxon>Actinomycetes</taxon>
        <taxon>Streptosporangiales</taxon>
        <taxon>Thermomonosporaceae</taxon>
        <taxon>Actinomadura</taxon>
    </lineage>
</organism>